<name>A0AAW0Y5E2_CHEQU</name>
<accession>A0AAW0Y5E2</accession>
<dbReference type="AlphaFoldDB" id="A0AAW0Y5E2"/>
<dbReference type="InterPro" id="IPR005225">
    <property type="entry name" value="Small_GTP-bd"/>
</dbReference>
<reference evidence="3 4" key="1">
    <citation type="journal article" date="2024" name="BMC Genomics">
        <title>Genome assembly of redclaw crayfish (Cherax quadricarinatus) provides insights into its immune adaptation and hypoxia tolerance.</title>
        <authorList>
            <person name="Liu Z."/>
            <person name="Zheng J."/>
            <person name="Li H."/>
            <person name="Fang K."/>
            <person name="Wang S."/>
            <person name="He J."/>
            <person name="Zhou D."/>
            <person name="Weng S."/>
            <person name="Chi M."/>
            <person name="Gu Z."/>
            <person name="He J."/>
            <person name="Li F."/>
            <person name="Wang M."/>
        </authorList>
    </citation>
    <scope>NUCLEOTIDE SEQUENCE [LARGE SCALE GENOMIC DNA]</scope>
    <source>
        <strain evidence="3">ZL_2023a</strain>
    </source>
</reference>
<dbReference type="SMART" id="SM00173">
    <property type="entry name" value="RAS"/>
    <property type="match status" value="1"/>
</dbReference>
<comment type="caution">
    <text evidence="3">The sequence shown here is derived from an EMBL/GenBank/DDBJ whole genome shotgun (WGS) entry which is preliminary data.</text>
</comment>
<gene>
    <name evidence="3" type="ORF">OTU49_010566</name>
</gene>
<proteinExistence type="inferred from homology"/>
<evidence type="ECO:0000256" key="1">
    <source>
        <dbReference type="ARBA" id="ARBA00006270"/>
    </source>
</evidence>
<dbReference type="InterPro" id="IPR027417">
    <property type="entry name" value="P-loop_NTPase"/>
</dbReference>
<dbReference type="Pfam" id="PF00071">
    <property type="entry name" value="Ras"/>
    <property type="match status" value="1"/>
</dbReference>
<dbReference type="PANTHER" id="PTHR47978">
    <property type="match status" value="1"/>
</dbReference>
<evidence type="ECO:0008006" key="5">
    <source>
        <dbReference type="Google" id="ProtNLM"/>
    </source>
</evidence>
<comment type="similarity">
    <text evidence="1">Belongs to the small GTPase superfamily. Rab family.</text>
</comment>
<dbReference type="GO" id="GO:0003924">
    <property type="term" value="F:GTPase activity"/>
    <property type="evidence" value="ECO:0007669"/>
    <property type="project" value="InterPro"/>
</dbReference>
<keyword evidence="4" id="KW-1185">Reference proteome</keyword>
<organism evidence="3 4">
    <name type="scientific">Cherax quadricarinatus</name>
    <name type="common">Australian red claw crayfish</name>
    <dbReference type="NCBI Taxonomy" id="27406"/>
    <lineage>
        <taxon>Eukaryota</taxon>
        <taxon>Metazoa</taxon>
        <taxon>Ecdysozoa</taxon>
        <taxon>Arthropoda</taxon>
        <taxon>Crustacea</taxon>
        <taxon>Multicrustacea</taxon>
        <taxon>Malacostraca</taxon>
        <taxon>Eumalacostraca</taxon>
        <taxon>Eucarida</taxon>
        <taxon>Decapoda</taxon>
        <taxon>Pleocyemata</taxon>
        <taxon>Astacidea</taxon>
        <taxon>Parastacoidea</taxon>
        <taxon>Parastacidae</taxon>
        <taxon>Cherax</taxon>
    </lineage>
</organism>
<dbReference type="PROSITE" id="PS51419">
    <property type="entry name" value="RAB"/>
    <property type="match status" value="1"/>
</dbReference>
<dbReference type="EMBL" id="JARKIK010000005">
    <property type="protein sequence ID" value="KAK8751832.1"/>
    <property type="molecule type" value="Genomic_DNA"/>
</dbReference>
<evidence type="ECO:0000256" key="2">
    <source>
        <dbReference type="ARBA" id="ARBA00022741"/>
    </source>
</evidence>
<dbReference type="InterPro" id="IPR001806">
    <property type="entry name" value="Small_GTPase"/>
</dbReference>
<sequence length="187" mass="21166">MHNIIRAKCLIIGDSTVGKTSLIQMFMSDGNQFPKNYNMTLGLDIVTKMINVPDTNSSVELYLYDCSGKEFYRNLVLRISSQPSLLLLMYDVTSEASFASAAEFYEQIKLQAKGEAVRGVLYANKTDLTTRRLISPKAGRDLAQKLGLVYLEGSAKEKKGIEEPFYFLVNEWFKIYTDKTQTFKLLA</sequence>
<dbReference type="Proteomes" id="UP001445076">
    <property type="component" value="Unassembled WGS sequence"/>
</dbReference>
<dbReference type="SMART" id="SM00174">
    <property type="entry name" value="RHO"/>
    <property type="match status" value="1"/>
</dbReference>
<dbReference type="SMART" id="SM00175">
    <property type="entry name" value="RAB"/>
    <property type="match status" value="1"/>
</dbReference>
<dbReference type="PROSITE" id="PS51421">
    <property type="entry name" value="RAS"/>
    <property type="match status" value="1"/>
</dbReference>
<keyword evidence="2" id="KW-0547">Nucleotide-binding</keyword>
<dbReference type="NCBIfam" id="TIGR00231">
    <property type="entry name" value="small_GTP"/>
    <property type="match status" value="1"/>
</dbReference>
<dbReference type="FunFam" id="3.40.50.300:FF:001447">
    <property type="entry name" value="Ras-related protein Rab-1B"/>
    <property type="match status" value="1"/>
</dbReference>
<evidence type="ECO:0000313" key="4">
    <source>
        <dbReference type="Proteomes" id="UP001445076"/>
    </source>
</evidence>
<protein>
    <recommendedName>
        <fullName evidence="5">Intraflagellar transport protein 27</fullName>
    </recommendedName>
</protein>
<evidence type="ECO:0000313" key="3">
    <source>
        <dbReference type="EMBL" id="KAK8751832.1"/>
    </source>
</evidence>
<dbReference type="Gene3D" id="3.40.50.300">
    <property type="entry name" value="P-loop containing nucleotide triphosphate hydrolases"/>
    <property type="match status" value="1"/>
</dbReference>
<dbReference type="SUPFAM" id="SSF52540">
    <property type="entry name" value="P-loop containing nucleoside triphosphate hydrolases"/>
    <property type="match status" value="1"/>
</dbReference>
<dbReference type="PRINTS" id="PR00449">
    <property type="entry name" value="RASTRNSFRMNG"/>
</dbReference>
<dbReference type="GO" id="GO:0005525">
    <property type="term" value="F:GTP binding"/>
    <property type="evidence" value="ECO:0007669"/>
    <property type="project" value="InterPro"/>
</dbReference>